<evidence type="ECO:0000259" key="3">
    <source>
        <dbReference type="PROSITE" id="PS50002"/>
    </source>
</evidence>
<dbReference type="InterPro" id="IPR032376">
    <property type="entry name" value="DOCK_N"/>
</dbReference>
<dbReference type="PANTHER" id="PTHR45653:SF10">
    <property type="entry name" value="MYOBLAST CITY, ISOFORM B"/>
    <property type="match status" value="1"/>
</dbReference>
<dbReference type="InterPro" id="IPR026791">
    <property type="entry name" value="DOCK"/>
</dbReference>
<dbReference type="Gene3D" id="2.30.30.40">
    <property type="entry name" value="SH3 Domains"/>
    <property type="match status" value="1"/>
</dbReference>
<evidence type="ECO:0000313" key="5">
    <source>
        <dbReference type="Proteomes" id="UP001321473"/>
    </source>
</evidence>
<evidence type="ECO:0000256" key="2">
    <source>
        <dbReference type="PROSITE-ProRule" id="PRU00192"/>
    </source>
</evidence>
<dbReference type="InterPro" id="IPR001452">
    <property type="entry name" value="SH3_domain"/>
</dbReference>
<dbReference type="SUPFAM" id="SSF50044">
    <property type="entry name" value="SH3-domain"/>
    <property type="match status" value="1"/>
</dbReference>
<dbReference type="GO" id="GO:0031267">
    <property type="term" value="F:small GTPase binding"/>
    <property type="evidence" value="ECO:0007669"/>
    <property type="project" value="TreeGrafter"/>
</dbReference>
<dbReference type="GO" id="GO:0016477">
    <property type="term" value="P:cell migration"/>
    <property type="evidence" value="ECO:0007669"/>
    <property type="project" value="TreeGrafter"/>
</dbReference>
<dbReference type="Pfam" id="PF16172">
    <property type="entry name" value="DOCK_N"/>
    <property type="match status" value="1"/>
</dbReference>
<dbReference type="CDD" id="cd11872">
    <property type="entry name" value="SH3_DOCK_AB"/>
    <property type="match status" value="1"/>
</dbReference>
<dbReference type="GO" id="GO:0005085">
    <property type="term" value="F:guanyl-nucleotide exchange factor activity"/>
    <property type="evidence" value="ECO:0007669"/>
    <property type="project" value="InterPro"/>
</dbReference>
<organism evidence="4 5">
    <name type="scientific">Amblyomma americanum</name>
    <name type="common">Lone star tick</name>
    <dbReference type="NCBI Taxonomy" id="6943"/>
    <lineage>
        <taxon>Eukaryota</taxon>
        <taxon>Metazoa</taxon>
        <taxon>Ecdysozoa</taxon>
        <taxon>Arthropoda</taxon>
        <taxon>Chelicerata</taxon>
        <taxon>Arachnida</taxon>
        <taxon>Acari</taxon>
        <taxon>Parasitiformes</taxon>
        <taxon>Ixodida</taxon>
        <taxon>Ixodoidea</taxon>
        <taxon>Ixodidae</taxon>
        <taxon>Amblyomminae</taxon>
        <taxon>Amblyomma</taxon>
    </lineage>
</organism>
<dbReference type="GO" id="GO:0007264">
    <property type="term" value="P:small GTPase-mediated signal transduction"/>
    <property type="evidence" value="ECO:0007669"/>
    <property type="project" value="InterPro"/>
</dbReference>
<comment type="caution">
    <text evidence="4">The sequence shown here is derived from an EMBL/GenBank/DDBJ whole genome shotgun (WGS) entry which is preliminary data.</text>
</comment>
<dbReference type="Gene3D" id="1.20.1270.350">
    <property type="entry name" value="Dedicator of cytokinesis N-terminal subdomain"/>
    <property type="match status" value="1"/>
</dbReference>
<accession>A0AAQ4E908</accession>
<protein>
    <recommendedName>
        <fullName evidence="3">SH3 domain-containing protein</fullName>
    </recommendedName>
</protein>
<feature type="domain" description="SH3" evidence="3">
    <location>
        <begin position="9"/>
        <end position="70"/>
    </location>
</feature>
<dbReference type="PROSITE" id="PS50002">
    <property type="entry name" value="SH3"/>
    <property type="match status" value="1"/>
</dbReference>
<name>A0AAQ4E908_AMBAM</name>
<reference evidence="4 5" key="1">
    <citation type="journal article" date="2023" name="Arcadia Sci">
        <title>De novo assembly of a long-read Amblyomma americanum tick genome.</title>
        <authorList>
            <person name="Chou S."/>
            <person name="Poskanzer K.E."/>
            <person name="Rollins M."/>
            <person name="Thuy-Boun P.S."/>
        </authorList>
    </citation>
    <scope>NUCLEOTIDE SEQUENCE [LARGE SCALE GENOMIC DNA]</scope>
    <source>
        <strain evidence="4">F_SG_1</strain>
        <tissue evidence="4">Salivary glands</tissue>
    </source>
</reference>
<dbReference type="InterPro" id="IPR042455">
    <property type="entry name" value="DOCK_N_sub1"/>
</dbReference>
<dbReference type="SMART" id="SM00326">
    <property type="entry name" value="SH3"/>
    <property type="match status" value="1"/>
</dbReference>
<gene>
    <name evidence="4" type="ORF">V5799_025520</name>
</gene>
<dbReference type="EMBL" id="JARKHS020019998">
    <property type="protein sequence ID" value="KAK8771229.1"/>
    <property type="molecule type" value="Genomic_DNA"/>
</dbReference>
<dbReference type="AlphaFoldDB" id="A0AAQ4E908"/>
<dbReference type="PANTHER" id="PTHR45653">
    <property type="entry name" value="DEDICATOR OF CYTOKINESIS"/>
    <property type="match status" value="1"/>
</dbReference>
<dbReference type="Proteomes" id="UP001321473">
    <property type="component" value="Unassembled WGS sequence"/>
</dbReference>
<keyword evidence="1 2" id="KW-0728">SH3 domain</keyword>
<dbReference type="GO" id="GO:0005737">
    <property type="term" value="C:cytoplasm"/>
    <property type="evidence" value="ECO:0007669"/>
    <property type="project" value="TreeGrafter"/>
</dbReference>
<proteinExistence type="predicted"/>
<keyword evidence="5" id="KW-1185">Reference proteome</keyword>
<dbReference type="FunFam" id="1.20.1270.350:FF:000001">
    <property type="entry name" value="dedicator of cytokinesis protein 4"/>
    <property type="match status" value="1"/>
</dbReference>
<dbReference type="InterPro" id="IPR036028">
    <property type="entry name" value="SH3-like_dom_sf"/>
</dbReference>
<evidence type="ECO:0000313" key="4">
    <source>
        <dbReference type="EMBL" id="KAK8771229.1"/>
    </source>
</evidence>
<dbReference type="GO" id="GO:0007520">
    <property type="term" value="P:myoblast fusion"/>
    <property type="evidence" value="ECO:0007669"/>
    <property type="project" value="TreeGrafter"/>
</dbReference>
<sequence length="279" mass="31956">MTKWTPVSDKAKYGVAIANFTEEGVHRLRLNVGDSVYIYEELEDWYYGCCSNSKTKKGIFPKAYIAVKDSIIDKTGPHEVVIPKEPSIIKEITAVLREWGPIWKQLYLTSRAEFDSVRNMMYELMDSRRKIMSGTLPVDELRELKQKVTAKIEMGNAILDLDLVVRHSSGNILNPDVTSTIDLYRAHVDATKRIKQMSSDLGSRDLTRERVYFICQIIRIGAMELKENEHKRSTLYSKKVPESEGMRRPFGVAAMDITDVISGKIDSDEEKQHFVPYVQ</sequence>
<dbReference type="GO" id="GO:0005886">
    <property type="term" value="C:plasma membrane"/>
    <property type="evidence" value="ECO:0007669"/>
    <property type="project" value="TreeGrafter"/>
</dbReference>
<evidence type="ECO:0000256" key="1">
    <source>
        <dbReference type="ARBA" id="ARBA00022443"/>
    </source>
</evidence>